<feature type="domain" description="Little elongation complex subunit 2 C-terminal" evidence="2">
    <location>
        <begin position="506"/>
        <end position="658"/>
    </location>
</feature>
<sequence>MEHIRQFDWCSSRPDTYFISESDIDNSVTEKILRNKFFDPLISSDSEDDSKPKEKINWDEIFKKKKNDKLHRTVVPGFHPVPPFPKLSSLNGQQHYQLLKVLCAQNPDILPGEFIGRPSKQDHRIFEELKEAYAKEQKEFKDWAKTMWTSNHCVRALRPKPPIELVYDAEFKVAAHRLESFPKNYSLAAQIPLESANANCELVHEKVLIKVNNSSLPQIEIPDMSSRVYILNPYPAPEPCSKHPCRFTLPNESSMSILPLTEVQRELAQYAADNGAQYIASEEALRCLVEVGRRWLLALSVCQVMSMDGTPVPVVVLDSEFALQREAAPARTLAAFRRLLEHALVPPLEVKQANNKSEPAPTNKQAASTKQATNGADDMDDSDEDDDHLVIDTDDLPNTTDEQTAMETECSEENDEEEGSKHCEKGSKENDKSSKEKTTDAHNTSFDNSFDFFNCTCRDTFDKPPLRSYKKWKVVNKGTNDKYSIIVHTPHRAKGPGGEVVMEAVPEYQLELGASELPPHTVRSQALALMLRKNASILNVRIDSATGEIVTTEAVYHEDFVKEHSDVVASVSSRLFTALDQLQGLLPGHYVLQHELAHGNNAILYRPVPGGDGLTLNFECATLADADEAKSVRAPPTISPALLPIHKYRRILPCAFTPYPNQLPREPRRPATRQKTPPQAIKPGETASDKRKWPKRKGKKKKNNNNSNNN</sequence>
<dbReference type="AlphaFoldDB" id="A0ABD0TA89"/>
<feature type="compositionally biased region" description="Polar residues" evidence="1">
    <location>
        <begin position="396"/>
        <end position="406"/>
    </location>
</feature>
<reference evidence="3 4" key="1">
    <citation type="submission" date="2024-06" db="EMBL/GenBank/DDBJ databases">
        <title>A chromosome-level genome assembly of beet webworm, Loxostege sticticalis.</title>
        <authorList>
            <person name="Zhang Y."/>
        </authorList>
    </citation>
    <scope>NUCLEOTIDE SEQUENCE [LARGE SCALE GENOMIC DNA]</scope>
    <source>
        <strain evidence="3">AQ028</strain>
        <tissue evidence="3">Male pupae</tissue>
    </source>
</reference>
<accession>A0ABD0TA89</accession>
<dbReference type="Pfam" id="PF10505">
    <property type="entry name" value="NARG2_C"/>
    <property type="match status" value="1"/>
</dbReference>
<organism evidence="3 4">
    <name type="scientific">Loxostege sticticalis</name>
    <name type="common">Beet webworm moth</name>
    <dbReference type="NCBI Taxonomy" id="481309"/>
    <lineage>
        <taxon>Eukaryota</taxon>
        <taxon>Metazoa</taxon>
        <taxon>Ecdysozoa</taxon>
        <taxon>Arthropoda</taxon>
        <taxon>Hexapoda</taxon>
        <taxon>Insecta</taxon>
        <taxon>Pterygota</taxon>
        <taxon>Neoptera</taxon>
        <taxon>Endopterygota</taxon>
        <taxon>Lepidoptera</taxon>
        <taxon>Glossata</taxon>
        <taxon>Ditrysia</taxon>
        <taxon>Pyraloidea</taxon>
        <taxon>Crambidae</taxon>
        <taxon>Pyraustinae</taxon>
        <taxon>Loxostege</taxon>
    </lineage>
</organism>
<evidence type="ECO:0000313" key="3">
    <source>
        <dbReference type="EMBL" id="KAL0839248.1"/>
    </source>
</evidence>
<evidence type="ECO:0000259" key="2">
    <source>
        <dbReference type="Pfam" id="PF10505"/>
    </source>
</evidence>
<feature type="region of interest" description="Disordered" evidence="1">
    <location>
        <begin position="350"/>
        <end position="443"/>
    </location>
</feature>
<dbReference type="InterPro" id="IPR019535">
    <property type="entry name" value="ICE2_C"/>
</dbReference>
<name>A0ABD0TA89_LOXSC</name>
<feature type="compositionally biased region" description="Basic residues" evidence="1">
    <location>
        <begin position="692"/>
        <end position="703"/>
    </location>
</feature>
<proteinExistence type="predicted"/>
<protein>
    <recommendedName>
        <fullName evidence="2">Little elongation complex subunit 2 C-terminal domain-containing protein</fullName>
    </recommendedName>
</protein>
<dbReference type="PANTHER" id="PTHR14633:SF3">
    <property type="entry name" value="LITTLE ELONGATION COMPLEX SUBUNIT 2"/>
    <property type="match status" value="1"/>
</dbReference>
<dbReference type="EMBL" id="JBEDNZ010000008">
    <property type="protein sequence ID" value="KAL0839248.1"/>
    <property type="molecule type" value="Genomic_DNA"/>
</dbReference>
<dbReference type="PANTHER" id="PTHR14633">
    <property type="entry name" value="LITTLE ELONGATION COMPLEX SUBUNIT 2"/>
    <property type="match status" value="1"/>
</dbReference>
<gene>
    <name evidence="3" type="ORF">ABMA28_016011</name>
</gene>
<feature type="region of interest" description="Disordered" evidence="1">
    <location>
        <begin position="659"/>
        <end position="710"/>
    </location>
</feature>
<dbReference type="Proteomes" id="UP001549921">
    <property type="component" value="Unassembled WGS sequence"/>
</dbReference>
<comment type="caution">
    <text evidence="3">The sequence shown here is derived from an EMBL/GenBank/DDBJ whole genome shotgun (WGS) entry which is preliminary data.</text>
</comment>
<feature type="compositionally biased region" description="Polar residues" evidence="1">
    <location>
        <begin position="352"/>
        <end position="374"/>
    </location>
</feature>
<feature type="compositionally biased region" description="Acidic residues" evidence="1">
    <location>
        <begin position="409"/>
        <end position="418"/>
    </location>
</feature>
<evidence type="ECO:0000256" key="1">
    <source>
        <dbReference type="SAM" id="MobiDB-lite"/>
    </source>
</evidence>
<feature type="compositionally biased region" description="Acidic residues" evidence="1">
    <location>
        <begin position="377"/>
        <end position="395"/>
    </location>
</feature>
<evidence type="ECO:0000313" key="4">
    <source>
        <dbReference type="Proteomes" id="UP001549921"/>
    </source>
</evidence>
<feature type="compositionally biased region" description="Basic and acidic residues" evidence="1">
    <location>
        <begin position="419"/>
        <end position="440"/>
    </location>
</feature>